<proteinExistence type="predicted"/>
<evidence type="ECO:0000313" key="2">
    <source>
        <dbReference type="Proteomes" id="UP000184097"/>
    </source>
</evidence>
<dbReference type="Proteomes" id="UP000184097">
    <property type="component" value="Unassembled WGS sequence"/>
</dbReference>
<dbReference type="RefSeq" id="WP_242946486.1">
    <property type="nucleotide sequence ID" value="NZ_FRDH01000004.1"/>
</dbReference>
<name>A0A1M7S6I4_9FIRM</name>
<organism evidence="1 2">
    <name type="scientific">Butyrivibrio hungatei DSM 14810</name>
    <dbReference type="NCBI Taxonomy" id="1121132"/>
    <lineage>
        <taxon>Bacteria</taxon>
        <taxon>Bacillati</taxon>
        <taxon>Bacillota</taxon>
        <taxon>Clostridia</taxon>
        <taxon>Lachnospirales</taxon>
        <taxon>Lachnospiraceae</taxon>
        <taxon>Butyrivibrio</taxon>
    </lineage>
</organism>
<dbReference type="EMBL" id="FRDH01000004">
    <property type="protein sequence ID" value="SHN53965.1"/>
    <property type="molecule type" value="Genomic_DNA"/>
</dbReference>
<sequence>MSRLTKIEQKTVINFNSGEEEAVVYTRDRTTIRKLDSLVTEFPDAYRCIKATDIGKWI</sequence>
<dbReference type="AlphaFoldDB" id="A0A1M7S6I4"/>
<protein>
    <submittedName>
        <fullName evidence="1">Uncharacterized protein</fullName>
    </submittedName>
</protein>
<reference evidence="1 2" key="1">
    <citation type="submission" date="2016-12" db="EMBL/GenBank/DDBJ databases">
        <authorList>
            <person name="Song W.-J."/>
            <person name="Kurnit D.M."/>
        </authorList>
    </citation>
    <scope>NUCLEOTIDE SEQUENCE [LARGE SCALE GENOMIC DNA]</scope>
    <source>
        <strain evidence="1 2">DSM 14810</strain>
    </source>
</reference>
<accession>A0A1M7S6I4</accession>
<gene>
    <name evidence="1" type="ORF">SAMN02745247_01124</name>
</gene>
<evidence type="ECO:0000313" key="1">
    <source>
        <dbReference type="EMBL" id="SHN53965.1"/>
    </source>
</evidence>